<keyword evidence="7 15" id="KW-0963">Cytoplasm</keyword>
<evidence type="ECO:0000256" key="3">
    <source>
        <dbReference type="ARBA" id="ARBA00007630"/>
    </source>
</evidence>
<dbReference type="PANTHER" id="PTHR46417">
    <property type="entry name" value="TRNA (GUANINE-N(1)-)-METHYLTRANSFERASE"/>
    <property type="match status" value="1"/>
</dbReference>
<reference evidence="18" key="1">
    <citation type="submission" date="2009-04" db="EMBL/GenBank/DDBJ databases">
        <authorList>
            <person name="Weinstock G."/>
            <person name="Sodergren E."/>
            <person name="Clifton S."/>
            <person name="Fulton L."/>
            <person name="Fulton B."/>
            <person name="Courtney L."/>
            <person name="Fronick C."/>
            <person name="Harrison M."/>
            <person name="Strong C."/>
            <person name="Farmer C."/>
            <person name="Delahaunty K."/>
            <person name="Markovic C."/>
            <person name="Hall O."/>
            <person name="Minx P."/>
            <person name="Tomlinson C."/>
            <person name="Mitreva M."/>
            <person name="Nelson J."/>
            <person name="Hou S."/>
            <person name="Wollam A."/>
            <person name="Pepin K.H."/>
            <person name="Johnson M."/>
            <person name="Bhonagiri V."/>
            <person name="Nash W.E."/>
            <person name="Warren W."/>
            <person name="Chinwalla A."/>
            <person name="Mardis E.R."/>
            <person name="Wilson R.K."/>
        </authorList>
    </citation>
    <scope>NUCLEOTIDE SEQUENCE [LARGE SCALE GENOMIC DNA]</scope>
    <source>
        <strain evidence="18">DSM 14600</strain>
    </source>
</reference>
<dbReference type="NCBIfam" id="TIGR00088">
    <property type="entry name" value="trmD"/>
    <property type="match status" value="1"/>
</dbReference>
<dbReference type="Gene3D" id="1.10.1270.20">
    <property type="entry name" value="tRNA(m1g37)methyltransferase, domain 2"/>
    <property type="match status" value="1"/>
</dbReference>
<dbReference type="eggNOG" id="COG0336">
    <property type="taxonomic scope" value="Bacteria"/>
</dbReference>
<comment type="caution">
    <text evidence="18">The sequence shown here is derived from an EMBL/GenBank/DDBJ whole genome shotgun (WGS) entry which is preliminary data.</text>
</comment>
<comment type="function">
    <text evidence="1 15 16">Specifically methylates guanosine-37 in various tRNAs.</text>
</comment>
<evidence type="ECO:0000256" key="6">
    <source>
        <dbReference type="ARBA" id="ARBA00014679"/>
    </source>
</evidence>
<dbReference type="PANTHER" id="PTHR46417:SF1">
    <property type="entry name" value="TRNA (GUANINE-N(1)-)-METHYLTRANSFERASE"/>
    <property type="match status" value="1"/>
</dbReference>
<dbReference type="GO" id="GO:0052906">
    <property type="term" value="F:tRNA (guanine(37)-N1)-methyltransferase activity"/>
    <property type="evidence" value="ECO:0007669"/>
    <property type="project" value="UniProtKB-UniRule"/>
</dbReference>
<dbReference type="AlphaFoldDB" id="C4GAZ2"/>
<evidence type="ECO:0000259" key="17">
    <source>
        <dbReference type="Pfam" id="PF01746"/>
    </source>
</evidence>
<evidence type="ECO:0000256" key="4">
    <source>
        <dbReference type="ARBA" id="ARBA00011738"/>
    </source>
</evidence>
<comment type="catalytic activity">
    <reaction evidence="14 15 16">
        <text>guanosine(37) in tRNA + S-adenosyl-L-methionine = N(1)-methylguanosine(37) in tRNA + S-adenosyl-L-homocysteine + H(+)</text>
        <dbReference type="Rhea" id="RHEA:36899"/>
        <dbReference type="Rhea" id="RHEA-COMP:10145"/>
        <dbReference type="Rhea" id="RHEA-COMP:10147"/>
        <dbReference type="ChEBI" id="CHEBI:15378"/>
        <dbReference type="ChEBI" id="CHEBI:57856"/>
        <dbReference type="ChEBI" id="CHEBI:59789"/>
        <dbReference type="ChEBI" id="CHEBI:73542"/>
        <dbReference type="ChEBI" id="CHEBI:74269"/>
        <dbReference type="EC" id="2.1.1.228"/>
    </reaction>
</comment>
<dbReference type="InterPro" id="IPR023148">
    <property type="entry name" value="tRNA_m1G_MeTrfase_C_sf"/>
</dbReference>
<dbReference type="EC" id="2.1.1.228" evidence="5 15"/>
<keyword evidence="8 15" id="KW-0489">Methyltransferase</keyword>
<dbReference type="InterPro" id="IPR002649">
    <property type="entry name" value="tRNA_m1G_MeTrfase_TrmD"/>
</dbReference>
<dbReference type="Gene3D" id="3.40.1280.10">
    <property type="match status" value="1"/>
</dbReference>
<comment type="subunit">
    <text evidence="4 15 16">Homodimer.</text>
</comment>
<keyword evidence="19" id="KW-1185">Reference proteome</keyword>
<dbReference type="Proteomes" id="UP000003494">
    <property type="component" value="Unassembled WGS sequence"/>
</dbReference>
<evidence type="ECO:0000256" key="12">
    <source>
        <dbReference type="ARBA" id="ARBA00029736"/>
    </source>
</evidence>
<evidence type="ECO:0000256" key="11">
    <source>
        <dbReference type="ARBA" id="ARBA00022694"/>
    </source>
</evidence>
<organism evidence="18 19">
    <name type="scientific">Shuttleworthella satelles DSM 14600</name>
    <dbReference type="NCBI Taxonomy" id="626523"/>
    <lineage>
        <taxon>Bacteria</taxon>
        <taxon>Bacillati</taxon>
        <taxon>Bacillota</taxon>
        <taxon>Clostridia</taxon>
        <taxon>Lachnospirales</taxon>
        <taxon>Lachnospiraceae</taxon>
        <taxon>Shuttleworthella</taxon>
    </lineage>
</organism>
<gene>
    <name evidence="15 18" type="primary">trmD</name>
    <name evidence="18" type="ORF">GCWU000342_01093</name>
</gene>
<dbReference type="GO" id="GO:0002939">
    <property type="term" value="P:tRNA N1-guanine methylation"/>
    <property type="evidence" value="ECO:0007669"/>
    <property type="project" value="TreeGrafter"/>
</dbReference>
<evidence type="ECO:0000256" key="14">
    <source>
        <dbReference type="ARBA" id="ARBA00047783"/>
    </source>
</evidence>
<proteinExistence type="inferred from homology"/>
<comment type="similarity">
    <text evidence="3 15 16">Belongs to the RNA methyltransferase TrmD family.</text>
</comment>
<dbReference type="STRING" id="626523.GCWU000342_01093"/>
<dbReference type="SUPFAM" id="SSF75217">
    <property type="entry name" value="alpha/beta knot"/>
    <property type="match status" value="1"/>
</dbReference>
<keyword evidence="10 15" id="KW-0949">S-adenosyl-L-methionine</keyword>
<evidence type="ECO:0000313" key="18">
    <source>
        <dbReference type="EMBL" id="EEP28285.1"/>
    </source>
</evidence>
<evidence type="ECO:0000256" key="13">
    <source>
        <dbReference type="ARBA" id="ARBA00033392"/>
    </source>
</evidence>
<evidence type="ECO:0000256" key="9">
    <source>
        <dbReference type="ARBA" id="ARBA00022679"/>
    </source>
</evidence>
<dbReference type="FunFam" id="3.40.1280.10:FF:000001">
    <property type="entry name" value="tRNA (guanine-N(1)-)-methyltransferase"/>
    <property type="match status" value="1"/>
</dbReference>
<dbReference type="Pfam" id="PF01746">
    <property type="entry name" value="tRNA_m1G_MT"/>
    <property type="match status" value="1"/>
</dbReference>
<dbReference type="GO" id="GO:0005829">
    <property type="term" value="C:cytosol"/>
    <property type="evidence" value="ECO:0007669"/>
    <property type="project" value="TreeGrafter"/>
</dbReference>
<sequence length="431" mass="49394">MQFHVMTLFPEMIAQGLANSITGRALREKLISLNCVNIRDYSDNRHGKVDDYSYGGGAGMLIQAEPVYQCYQNLLSQIPDGHKKRVIYVTPQGRPFCQEIAEELVKNDDLIFLCGHYEGVDERVLEEIVTDYVSIGDYVLTGGELPAMVMIDTIARLVDGVLGNDASAEIESFHGKLLEYPQFTRPEVWHDKAVPSVLLSGDAARIRSWRIKESIQRTRERREDLYRDYCRLVQLEEILLRHKREYADLLNLLELGYGEIVCWDRNVILMRDRRDQASYFAHPTGDTFIRDIATEDPVKEAESPVSFLKKQGLIREQDRPGIRRFIMHDTDDINEAKQLAKLLGLTEVRRTRLLVYTPRERPANARIRALREKLKDKVSPEMIAFIEEGITSGLMEGLRPVYYLDEEDPFPVGDLESFGIYAAKGPVLLLQ</sequence>
<dbReference type="EMBL" id="ACIP02000002">
    <property type="protein sequence ID" value="EEP28285.1"/>
    <property type="molecule type" value="Genomic_DNA"/>
</dbReference>
<comment type="subcellular location">
    <subcellularLocation>
        <location evidence="2 15 16">Cytoplasm</location>
    </subcellularLocation>
</comment>
<feature type="binding site" evidence="15">
    <location>
        <begin position="135"/>
        <end position="140"/>
    </location>
    <ligand>
        <name>S-adenosyl-L-methionine</name>
        <dbReference type="ChEBI" id="CHEBI:59789"/>
    </ligand>
</feature>
<protein>
    <recommendedName>
        <fullName evidence="6 15">tRNA (guanine-N(1)-)-methyltransferase</fullName>
        <ecNumber evidence="5 15">2.1.1.228</ecNumber>
    </recommendedName>
    <alternativeName>
        <fullName evidence="12 15">M1G-methyltransferase</fullName>
    </alternativeName>
    <alternativeName>
        <fullName evidence="13 15">tRNA [GM37] methyltransferase</fullName>
    </alternativeName>
</protein>
<dbReference type="CDD" id="cd18080">
    <property type="entry name" value="TrmD-like"/>
    <property type="match status" value="1"/>
</dbReference>
<evidence type="ECO:0000256" key="2">
    <source>
        <dbReference type="ARBA" id="ARBA00004496"/>
    </source>
</evidence>
<dbReference type="InterPro" id="IPR029026">
    <property type="entry name" value="tRNA_m1G_MTases_N"/>
</dbReference>
<feature type="binding site" evidence="15">
    <location>
        <position position="115"/>
    </location>
    <ligand>
        <name>S-adenosyl-L-methionine</name>
        <dbReference type="ChEBI" id="CHEBI:59789"/>
    </ligand>
</feature>
<feature type="domain" description="tRNA methyltransferase TRMD/TRM10-type" evidence="17">
    <location>
        <begin position="1"/>
        <end position="227"/>
    </location>
</feature>
<dbReference type="RefSeq" id="WP_006906103.1">
    <property type="nucleotide sequence ID" value="NZ_GG665866.1"/>
</dbReference>
<keyword evidence="9 15" id="KW-0808">Transferase</keyword>
<evidence type="ECO:0000256" key="8">
    <source>
        <dbReference type="ARBA" id="ARBA00022603"/>
    </source>
</evidence>
<evidence type="ECO:0000313" key="19">
    <source>
        <dbReference type="Proteomes" id="UP000003494"/>
    </source>
</evidence>
<keyword evidence="11 15" id="KW-0819">tRNA processing</keyword>
<dbReference type="NCBIfam" id="NF000648">
    <property type="entry name" value="PRK00026.1"/>
    <property type="match status" value="1"/>
</dbReference>
<evidence type="ECO:0000256" key="1">
    <source>
        <dbReference type="ARBA" id="ARBA00002634"/>
    </source>
</evidence>
<evidence type="ECO:0000256" key="7">
    <source>
        <dbReference type="ARBA" id="ARBA00022490"/>
    </source>
</evidence>
<evidence type="ECO:0000256" key="16">
    <source>
        <dbReference type="RuleBase" id="RU003464"/>
    </source>
</evidence>
<evidence type="ECO:0000256" key="10">
    <source>
        <dbReference type="ARBA" id="ARBA00022691"/>
    </source>
</evidence>
<name>C4GAZ2_9FIRM</name>
<dbReference type="InterPro" id="IPR029028">
    <property type="entry name" value="Alpha/beta_knot_MTases"/>
</dbReference>
<dbReference type="HAMAP" id="MF_00605">
    <property type="entry name" value="TrmD"/>
    <property type="match status" value="1"/>
</dbReference>
<evidence type="ECO:0000256" key="15">
    <source>
        <dbReference type="HAMAP-Rule" id="MF_00605"/>
    </source>
</evidence>
<dbReference type="InterPro" id="IPR016009">
    <property type="entry name" value="tRNA_MeTrfase_TRMD/TRM10"/>
</dbReference>
<evidence type="ECO:0000256" key="5">
    <source>
        <dbReference type="ARBA" id="ARBA00012807"/>
    </source>
</evidence>
<dbReference type="HOGENOM" id="CLU_635988_0_0_9"/>
<accession>C4GAZ2</accession>